<organism evidence="6 11">
    <name type="scientific">Acanthaster planci</name>
    <name type="common">Crown-of-thorns starfish</name>
    <dbReference type="NCBI Taxonomy" id="133434"/>
    <lineage>
        <taxon>Eukaryota</taxon>
        <taxon>Metazoa</taxon>
        <taxon>Echinodermata</taxon>
        <taxon>Eleutherozoa</taxon>
        <taxon>Asterozoa</taxon>
        <taxon>Asteroidea</taxon>
        <taxon>Valvatacea</taxon>
        <taxon>Valvatida</taxon>
        <taxon>Acanthasteridae</taxon>
        <taxon>Acanthaster</taxon>
    </lineage>
</organism>
<evidence type="ECO:0000259" key="4">
    <source>
        <dbReference type="Pfam" id="PF04666"/>
    </source>
</evidence>
<dbReference type="GO" id="GO:0006487">
    <property type="term" value="P:protein N-linked glycosylation"/>
    <property type="evidence" value="ECO:0007669"/>
    <property type="project" value="TreeGrafter"/>
</dbReference>
<protein>
    <submittedName>
        <fullName evidence="7 8">Alpha-1,3-mannosyl-glycoprotein 4-beta-N-acetylglucosaminyltransferase C-like isoform X1</fullName>
    </submittedName>
</protein>
<name>A0A8B7XJV4_ACAPL</name>
<comment type="pathway">
    <text evidence="1">Protein modification; protein glycosylation.</text>
</comment>
<evidence type="ECO:0000256" key="2">
    <source>
        <dbReference type="ARBA" id="ARBA00022676"/>
    </source>
</evidence>
<evidence type="ECO:0000313" key="11">
    <source>
        <dbReference type="RefSeq" id="XP_022081083.1"/>
    </source>
</evidence>
<dbReference type="AlphaFoldDB" id="A0A8B7XJV4"/>
<dbReference type="PANTHER" id="PTHR12062:SF33">
    <property type="entry name" value="ALPHA-1,6-MANNOSYL-GLYCOPROTEIN 4-BETA-N-ACETYLGLUCOSAMINYLTRANSFERASE-LIKE"/>
    <property type="match status" value="1"/>
</dbReference>
<dbReference type="InterPro" id="IPR057279">
    <property type="entry name" value="MGAT4"/>
</dbReference>
<sequence length="477" mass="54882">MMQGLTIRTWNRLLVAAVLVLFALNLWLVRTLLNGTSDVQLLERTDTFRNAHAKEPAYQQAQLSTDSKPQLCSSSTHIDRNKAIVLGHRRHTKDFLTIGIPTVKRHQKSYLQETLNSIIENTSVEQRASITVIIFAANFDEELNHRLKVDLDSTYRKHFNSGFMQLIAAPRSFYPSLDNLKQNFGDSKEHVAWRAKQVVDFAFLFSYCQGLSEYYLQLEDDVISSPDFVQYIKNYLDTVKHKKWVTLEFSELGFIGKLIQSSELPRLTQFMLFFYEDQPVDYLQQYYNHLNAQEGTFRHAPSLFQHIGTKSSLTNKEQELMDRFFEDSVRKYKGDNPPAVLFSSMEVFGMYVPQLAYSSKPGYFWGKTPITGDSFLVTFESPAQLSRVIIETGSEKNPEDYLRSGKLEASPVVISQSLDGTPRCADYRSIGIFADGKLDVSNLETKLDFRTKCMQITVTKSQQQWLLIKEIAVWVRK</sequence>
<evidence type="ECO:0000259" key="5">
    <source>
        <dbReference type="Pfam" id="PF23524"/>
    </source>
</evidence>
<dbReference type="RefSeq" id="XP_022081079.1">
    <property type="nucleotide sequence ID" value="XM_022225387.1"/>
</dbReference>
<gene>
    <name evidence="7 8 9 10 11" type="primary">LOC110974061</name>
</gene>
<keyword evidence="2" id="KW-0328">Glycosyltransferase</keyword>
<keyword evidence="3" id="KW-0808">Transferase</keyword>
<evidence type="ECO:0000313" key="10">
    <source>
        <dbReference type="RefSeq" id="XP_022081082.1"/>
    </source>
</evidence>
<dbReference type="OrthoDB" id="2016523at2759"/>
<evidence type="ECO:0000313" key="7">
    <source>
        <dbReference type="RefSeq" id="XP_022081079.1"/>
    </source>
</evidence>
<dbReference type="RefSeq" id="XP_022081080.1">
    <property type="nucleotide sequence ID" value="XM_022225388.1"/>
</dbReference>
<dbReference type="Pfam" id="PF23524">
    <property type="entry name" value="MGAT4A_C"/>
    <property type="match status" value="1"/>
</dbReference>
<evidence type="ECO:0000313" key="6">
    <source>
        <dbReference type="Proteomes" id="UP000694845"/>
    </source>
</evidence>
<dbReference type="InterPro" id="IPR056576">
    <property type="entry name" value="MGAT4_A/B/C_C"/>
</dbReference>
<reference evidence="7 8" key="1">
    <citation type="submission" date="2025-04" db="UniProtKB">
        <authorList>
            <consortium name="RefSeq"/>
        </authorList>
    </citation>
    <scope>IDENTIFICATION</scope>
</reference>
<dbReference type="RefSeq" id="XP_022081083.1">
    <property type="nucleotide sequence ID" value="XM_022225391.1"/>
</dbReference>
<evidence type="ECO:0000313" key="8">
    <source>
        <dbReference type="RefSeq" id="XP_022081080.1"/>
    </source>
</evidence>
<keyword evidence="6" id="KW-1185">Reference proteome</keyword>
<dbReference type="RefSeq" id="XP_022081082.1">
    <property type="nucleotide sequence ID" value="XM_022225390.1"/>
</dbReference>
<evidence type="ECO:0000256" key="1">
    <source>
        <dbReference type="ARBA" id="ARBA00004922"/>
    </source>
</evidence>
<accession>A0A8B7XJV4</accession>
<dbReference type="KEGG" id="aplc:110974061"/>
<dbReference type="Proteomes" id="UP000694845">
    <property type="component" value="Unplaced"/>
</dbReference>
<feature type="domain" description="MGAT4 conserved region" evidence="4">
    <location>
        <begin position="68"/>
        <end position="325"/>
    </location>
</feature>
<dbReference type="CTD" id="25834"/>
<dbReference type="GeneID" id="110974061"/>
<dbReference type="RefSeq" id="XP_022081081.1">
    <property type="nucleotide sequence ID" value="XM_022225389.1"/>
</dbReference>
<evidence type="ECO:0000256" key="3">
    <source>
        <dbReference type="ARBA" id="ARBA00022679"/>
    </source>
</evidence>
<dbReference type="InterPro" id="IPR006759">
    <property type="entry name" value="Glyco_transf_54"/>
</dbReference>
<dbReference type="GO" id="GO:0008375">
    <property type="term" value="F:acetylglucosaminyltransferase activity"/>
    <property type="evidence" value="ECO:0007669"/>
    <property type="project" value="TreeGrafter"/>
</dbReference>
<proteinExistence type="predicted"/>
<dbReference type="Pfam" id="PF04666">
    <property type="entry name" value="MGAT4_cons"/>
    <property type="match status" value="1"/>
</dbReference>
<dbReference type="PANTHER" id="PTHR12062">
    <property type="entry name" value="N-ACETYLGLUCOSAMINYLTRANSFERASE VI"/>
    <property type="match status" value="1"/>
</dbReference>
<evidence type="ECO:0000313" key="9">
    <source>
        <dbReference type="RefSeq" id="XP_022081081.1"/>
    </source>
</evidence>
<feature type="domain" description="MGAT4 A/B/C C-terminal" evidence="5">
    <location>
        <begin position="340"/>
        <end position="470"/>
    </location>
</feature>